<evidence type="ECO:0000313" key="11">
    <source>
        <dbReference type="Proteomes" id="UP000215383"/>
    </source>
</evidence>
<dbReference type="NCBIfam" id="NF040763">
    <property type="entry name" value="FeFe_hydrog_A6"/>
    <property type="match status" value="1"/>
</dbReference>
<sequence>MEELIHLKINNMPVTVKKGTKILEAARMLHIDIPHLCYHPDQKIKARCRICSVEVVGKRRLLAACSTECWEGMEVYTDTQVVRDTQRGILQLIMADHEENCLTCPRNGNCVLQDLCSRFNVLKPKIPHVSKPQPKFGNNPSLLHDPEKCVKCGRCIRACKDIQGIEVLGFAGRSTDIHITTPFNDEFNNTQCVLCGQCSLACPVGALVEKDDTERVLDAIFDPDKIVIVQTAPSVRVALGDAFGLPKGSIVTKKMVTALRMIGFDKVFDTNYGADLTITEEANELIERIKSGQKMPMATSCCPGWVNYVEKHYPDLLDHLSTTKSPMQIFSAITKTHYAQQKHIDPKKIFTVAVMPCIAKKYEITRPEMGRDGYQDTDAVITTRGLIKLIKYIGIDFNNLPESEFDNPMGEATGAAAIFGTTGGVMEAALRTTYEWLTGKEMQNVEYTPVRGFDGIKEAEINIDGKKIRIAVAHTLKNAKVIMDKIRAGECEYDFFEVMACPGGCLGGGGQPVDTTMAVNKKRMEALYTIDKNTKYRKSHENPYLKKLYAEFLEKPGSKIAHELLHTHYHARKKMYDFDK</sequence>
<dbReference type="InterPro" id="IPR036991">
    <property type="entry name" value="Fe_hydrogenase_ssu_sf"/>
</dbReference>
<dbReference type="SUPFAM" id="SSF54862">
    <property type="entry name" value="4Fe-4S ferredoxins"/>
    <property type="match status" value="1"/>
</dbReference>
<dbReference type="RefSeq" id="WP_027890625.1">
    <property type="nucleotide sequence ID" value="NZ_CALXYH010000049.1"/>
</dbReference>
<evidence type="ECO:0000313" key="10">
    <source>
        <dbReference type="EMBL" id="SNV02074.1"/>
    </source>
</evidence>
<dbReference type="eggNOG" id="COG3383">
    <property type="taxonomic scope" value="Bacteria"/>
</dbReference>
<evidence type="ECO:0000259" key="8">
    <source>
        <dbReference type="PROSITE" id="PS51379"/>
    </source>
</evidence>
<keyword evidence="10" id="KW-0560">Oxidoreductase</keyword>
<dbReference type="EC" id="1.12.7.2" evidence="10"/>
<accession>A0A239TYV8</accession>
<dbReference type="InterPro" id="IPR049830">
    <property type="entry name" value="HndD"/>
</dbReference>
<dbReference type="InterPro" id="IPR054351">
    <property type="entry name" value="NADH_UbQ_OxRdtase_ferredoxin"/>
</dbReference>
<dbReference type="InterPro" id="IPR004108">
    <property type="entry name" value="Fe_hydrogenase_lsu_C"/>
</dbReference>
<dbReference type="SUPFAM" id="SSF53920">
    <property type="entry name" value="Fe-only hydrogenase"/>
    <property type="match status" value="1"/>
</dbReference>
<dbReference type="InterPro" id="IPR050340">
    <property type="entry name" value="Cytosolic_Fe-S_CAF"/>
</dbReference>
<comment type="cofactor">
    <cofactor evidence="1">
        <name>[4Fe-4S] cluster</name>
        <dbReference type="ChEBI" id="CHEBI:49883"/>
    </cofactor>
</comment>
<reference evidence="10 11" key="1">
    <citation type="submission" date="2017-06" db="EMBL/GenBank/DDBJ databases">
        <authorList>
            <consortium name="Pathogen Informatics"/>
        </authorList>
    </citation>
    <scope>NUCLEOTIDE SEQUENCE [LARGE SCALE GENOMIC DNA]</scope>
    <source>
        <strain evidence="10 11">NCTC10570</strain>
    </source>
</reference>
<evidence type="ECO:0000256" key="4">
    <source>
        <dbReference type="ARBA" id="ARBA00022737"/>
    </source>
</evidence>
<dbReference type="Gene3D" id="3.40.50.1780">
    <property type="match status" value="1"/>
</dbReference>
<dbReference type="Pfam" id="PF10588">
    <property type="entry name" value="NADH-G_4Fe-4S_3"/>
    <property type="match status" value="1"/>
</dbReference>
<evidence type="ECO:0000256" key="6">
    <source>
        <dbReference type="ARBA" id="ARBA00023014"/>
    </source>
</evidence>
<dbReference type="Gene3D" id="3.30.70.20">
    <property type="match status" value="1"/>
</dbReference>
<feature type="domain" description="4Fe-4S ferredoxin-type" evidence="8">
    <location>
        <begin position="140"/>
        <end position="170"/>
    </location>
</feature>
<feature type="domain" description="4Fe-4S His(Cys)3-ligated-type" evidence="9">
    <location>
        <begin position="81"/>
        <end position="120"/>
    </location>
</feature>
<dbReference type="PANTHER" id="PTHR11615">
    <property type="entry name" value="NITRATE, FORMATE, IRON DEHYDROGENASE"/>
    <property type="match status" value="1"/>
</dbReference>
<protein>
    <submittedName>
        <fullName evidence="10">Iron hydrogenase 1</fullName>
        <ecNumber evidence="10">1.12.7.2</ecNumber>
    </submittedName>
</protein>
<evidence type="ECO:0000256" key="2">
    <source>
        <dbReference type="ARBA" id="ARBA00022485"/>
    </source>
</evidence>
<dbReference type="SUPFAM" id="SSF54292">
    <property type="entry name" value="2Fe-2S ferredoxin-like"/>
    <property type="match status" value="1"/>
</dbReference>
<keyword evidence="2" id="KW-0004">4Fe-4S</keyword>
<evidence type="ECO:0000259" key="7">
    <source>
        <dbReference type="PROSITE" id="PS51085"/>
    </source>
</evidence>
<dbReference type="PROSITE" id="PS51379">
    <property type="entry name" value="4FE4S_FER_2"/>
    <property type="match status" value="2"/>
</dbReference>
<evidence type="ECO:0000256" key="3">
    <source>
        <dbReference type="ARBA" id="ARBA00022723"/>
    </source>
</evidence>
<dbReference type="EMBL" id="LT906446">
    <property type="protein sequence ID" value="SNV02074.1"/>
    <property type="molecule type" value="Genomic_DNA"/>
</dbReference>
<evidence type="ECO:0000256" key="5">
    <source>
        <dbReference type="ARBA" id="ARBA00023004"/>
    </source>
</evidence>
<dbReference type="GO" id="GO:0008137">
    <property type="term" value="F:NADH dehydrogenase (ubiquinone) activity"/>
    <property type="evidence" value="ECO:0007669"/>
    <property type="project" value="InterPro"/>
</dbReference>
<dbReference type="InterPro" id="IPR013352">
    <property type="entry name" value="Fe_hydrogenase_subset"/>
</dbReference>
<dbReference type="GO" id="GO:0042773">
    <property type="term" value="P:ATP synthesis coupled electron transport"/>
    <property type="evidence" value="ECO:0007669"/>
    <property type="project" value="InterPro"/>
</dbReference>
<dbReference type="eggNOG" id="COG4624">
    <property type="taxonomic scope" value="Bacteria"/>
</dbReference>
<dbReference type="SMART" id="SM00902">
    <property type="entry name" value="Fe_hyd_SSU"/>
    <property type="match status" value="1"/>
</dbReference>
<proteinExistence type="predicted"/>
<dbReference type="PROSITE" id="PS51085">
    <property type="entry name" value="2FE2S_FER_2"/>
    <property type="match status" value="1"/>
</dbReference>
<keyword evidence="5" id="KW-0408">Iron</keyword>
<evidence type="ECO:0000259" key="9">
    <source>
        <dbReference type="PROSITE" id="PS51839"/>
    </source>
</evidence>
<dbReference type="InterPro" id="IPR009016">
    <property type="entry name" value="Fe_hydrogenase"/>
</dbReference>
<dbReference type="Gene3D" id="4.10.260.20">
    <property type="entry name" value="Iron hydrogenase, small subunit"/>
    <property type="match status" value="1"/>
</dbReference>
<keyword evidence="11" id="KW-1185">Reference proteome</keyword>
<dbReference type="Gene3D" id="3.10.20.740">
    <property type="match status" value="1"/>
</dbReference>
<keyword evidence="6" id="KW-0411">Iron-sulfur</keyword>
<dbReference type="InterPro" id="IPR036010">
    <property type="entry name" value="2Fe-2S_ferredoxin-like_sf"/>
</dbReference>
<dbReference type="GO" id="GO:0051539">
    <property type="term" value="F:4 iron, 4 sulfur cluster binding"/>
    <property type="evidence" value="ECO:0007669"/>
    <property type="project" value="UniProtKB-KW"/>
</dbReference>
<dbReference type="InterPro" id="IPR017896">
    <property type="entry name" value="4Fe4S_Fe-S-bd"/>
</dbReference>
<dbReference type="GO" id="GO:0008901">
    <property type="term" value="F:ferredoxin hydrogenase activity"/>
    <property type="evidence" value="ECO:0007669"/>
    <property type="project" value="UniProtKB-EC"/>
</dbReference>
<dbReference type="FunFam" id="3.30.70.20:FF:000035">
    <property type="entry name" value="Iron hydrogenase 1"/>
    <property type="match status" value="1"/>
</dbReference>
<dbReference type="GO" id="GO:0005506">
    <property type="term" value="F:iron ion binding"/>
    <property type="evidence" value="ECO:0007669"/>
    <property type="project" value="InterPro"/>
</dbReference>
<dbReference type="PROSITE" id="PS00641">
    <property type="entry name" value="COMPLEX1_75K_1"/>
    <property type="match status" value="1"/>
</dbReference>
<dbReference type="NCBIfam" id="TIGR02512">
    <property type="entry name" value="FeFe_hydrog_A"/>
    <property type="match status" value="1"/>
</dbReference>
<dbReference type="Pfam" id="PF02906">
    <property type="entry name" value="Fe_hyd_lg_C"/>
    <property type="match status" value="1"/>
</dbReference>
<dbReference type="CDD" id="cd00207">
    <property type="entry name" value="fer2"/>
    <property type="match status" value="1"/>
</dbReference>
<dbReference type="GO" id="GO:0016020">
    <property type="term" value="C:membrane"/>
    <property type="evidence" value="ECO:0007669"/>
    <property type="project" value="InterPro"/>
</dbReference>
<dbReference type="Gene3D" id="3.40.950.10">
    <property type="entry name" value="Fe-only Hydrogenase (Larger Subunit), Chain L, domain 3"/>
    <property type="match status" value="1"/>
</dbReference>
<dbReference type="SMART" id="SM00929">
    <property type="entry name" value="NADH-G_4Fe-4S_3"/>
    <property type="match status" value="1"/>
</dbReference>
<keyword evidence="3" id="KW-0479">Metal-binding</keyword>
<feature type="domain" description="2Fe-2S ferredoxin-type" evidence="7">
    <location>
        <begin position="3"/>
        <end position="81"/>
    </location>
</feature>
<dbReference type="PROSITE" id="PS00198">
    <property type="entry name" value="4FE4S_FER_1"/>
    <property type="match status" value="1"/>
</dbReference>
<feature type="domain" description="4Fe-4S ferredoxin-type" evidence="8">
    <location>
        <begin position="183"/>
        <end position="212"/>
    </location>
</feature>
<dbReference type="InterPro" id="IPR017900">
    <property type="entry name" value="4Fe4S_Fe_S_CS"/>
</dbReference>
<dbReference type="InterPro" id="IPR019574">
    <property type="entry name" value="NADH_UbQ_OxRdtase_Gsu_4Fe4S-bd"/>
</dbReference>
<dbReference type="Pfam" id="PF02256">
    <property type="entry name" value="Fe_hyd_SSU"/>
    <property type="match status" value="1"/>
</dbReference>
<keyword evidence="4" id="KW-0677">Repeat</keyword>
<dbReference type="InterPro" id="IPR000283">
    <property type="entry name" value="NADH_UbQ_OxRdtase_75kDa_su_CS"/>
</dbReference>
<dbReference type="Proteomes" id="UP000215383">
    <property type="component" value="Chromosome 1"/>
</dbReference>
<dbReference type="InterPro" id="IPR003149">
    <property type="entry name" value="Fe_hydrogenase_ssu"/>
</dbReference>
<gene>
    <name evidence="10" type="ORF">SAMEA4364220_01531</name>
</gene>
<dbReference type="GeneID" id="78507528"/>
<organism evidence="10 11">
    <name type="scientific">Megamonas hypermegale</name>
    <dbReference type="NCBI Taxonomy" id="158847"/>
    <lineage>
        <taxon>Bacteria</taxon>
        <taxon>Bacillati</taxon>
        <taxon>Bacillota</taxon>
        <taxon>Negativicutes</taxon>
        <taxon>Selenomonadales</taxon>
        <taxon>Selenomonadaceae</taxon>
        <taxon>Megamonas</taxon>
    </lineage>
</organism>
<dbReference type="Pfam" id="PF13510">
    <property type="entry name" value="Fer2_4"/>
    <property type="match status" value="1"/>
</dbReference>
<dbReference type="Pfam" id="PF22117">
    <property type="entry name" value="Fer4_Nqo3"/>
    <property type="match status" value="1"/>
</dbReference>
<dbReference type="AlphaFoldDB" id="A0A239TYV8"/>
<dbReference type="InterPro" id="IPR001041">
    <property type="entry name" value="2Fe-2S_ferredoxin-type"/>
</dbReference>
<dbReference type="PROSITE" id="PS51839">
    <property type="entry name" value="4FE4S_HC3"/>
    <property type="match status" value="1"/>
</dbReference>
<evidence type="ECO:0000256" key="1">
    <source>
        <dbReference type="ARBA" id="ARBA00001966"/>
    </source>
</evidence>
<name>A0A239TYV8_9FIRM</name>